<proteinExistence type="inferred from homology"/>
<evidence type="ECO:0000256" key="3">
    <source>
        <dbReference type="ARBA" id="ARBA00022679"/>
    </source>
</evidence>
<dbReference type="PROSITE" id="PS00723">
    <property type="entry name" value="POLYPRENYL_SYNTHASE_1"/>
    <property type="match status" value="1"/>
</dbReference>
<reference evidence="9" key="1">
    <citation type="journal article" date="2019" name="Int. J. Syst. Evol. Microbiol.">
        <title>The Global Catalogue of Microorganisms (GCM) 10K type strain sequencing project: providing services to taxonomists for standard genome sequencing and annotation.</title>
        <authorList>
            <consortium name="The Broad Institute Genomics Platform"/>
            <consortium name="The Broad Institute Genome Sequencing Center for Infectious Disease"/>
            <person name="Wu L."/>
            <person name="Ma J."/>
        </authorList>
    </citation>
    <scope>NUCLEOTIDE SEQUENCE [LARGE SCALE GENOMIC DNA]</scope>
    <source>
        <strain evidence="9">CGMCC 1.16306</strain>
    </source>
</reference>
<protein>
    <submittedName>
        <fullName evidence="8">Polyprenyl synthetase family protein</fullName>
        <ecNumber evidence="8">2.5.1.-</ecNumber>
    </submittedName>
</protein>
<dbReference type="SFLD" id="SFLDG01017">
    <property type="entry name" value="Polyprenyl_Transferase_Like"/>
    <property type="match status" value="1"/>
</dbReference>
<dbReference type="SFLD" id="SFLDS00005">
    <property type="entry name" value="Isoprenoid_Synthase_Type_I"/>
    <property type="match status" value="1"/>
</dbReference>
<dbReference type="PANTHER" id="PTHR43281">
    <property type="entry name" value="FARNESYL DIPHOSPHATE SYNTHASE"/>
    <property type="match status" value="1"/>
</dbReference>
<dbReference type="Proteomes" id="UP001596022">
    <property type="component" value="Unassembled WGS sequence"/>
</dbReference>
<dbReference type="EC" id="2.5.1.-" evidence="8"/>
<keyword evidence="4" id="KW-0479">Metal-binding</keyword>
<evidence type="ECO:0000256" key="4">
    <source>
        <dbReference type="ARBA" id="ARBA00022723"/>
    </source>
</evidence>
<dbReference type="Gene3D" id="1.10.600.10">
    <property type="entry name" value="Farnesyl Diphosphate Synthase"/>
    <property type="match status" value="1"/>
</dbReference>
<dbReference type="CDD" id="cd00685">
    <property type="entry name" value="Trans_IPPS_HT"/>
    <property type="match status" value="1"/>
</dbReference>
<sequence length="292" mass="32203">MTLEHFFQEKKAAVEEQLIAFLKDRPIPEPLKASMAYSLEAGGKRLRPILMFAVIEACGGDAKAGVIPACALELVHTYSLIHDDLPAMDNDDLRRGKPTNHKQFGEATAILAGDALLTLAFECLAESPILDDQQKVSLIRELAKAAGPVGMVGGQMADMEAEGRDVSIDELEQIHLRKTGRLLEYAVIAGAIIAGVNQNVRRHLSMYARHMGIAFQIKDDILDVEGNEATMGKSIGSDDQQQKNTYPKLLNLGGAKKKLCEHYQRAIDELNRAEVDDHILKSLAKFIIEREY</sequence>
<evidence type="ECO:0000256" key="5">
    <source>
        <dbReference type="ARBA" id="ARBA00022842"/>
    </source>
</evidence>
<comment type="similarity">
    <text evidence="2 7">Belongs to the FPP/GGPP synthase family.</text>
</comment>
<keyword evidence="5" id="KW-0460">Magnesium</keyword>
<gene>
    <name evidence="8" type="ORF">ACFO4N_04270</name>
</gene>
<dbReference type="InterPro" id="IPR033749">
    <property type="entry name" value="Polyprenyl_synt_CS"/>
</dbReference>
<dbReference type="SUPFAM" id="SSF48576">
    <property type="entry name" value="Terpenoid synthases"/>
    <property type="match status" value="1"/>
</dbReference>
<keyword evidence="3 7" id="KW-0808">Transferase</keyword>
<comment type="cofactor">
    <cofactor evidence="1">
        <name>Mg(2+)</name>
        <dbReference type="ChEBI" id="CHEBI:18420"/>
    </cofactor>
</comment>
<accession>A0ABV9GLB4</accession>
<dbReference type="Pfam" id="PF00348">
    <property type="entry name" value="polyprenyl_synt"/>
    <property type="match status" value="1"/>
</dbReference>
<evidence type="ECO:0000256" key="7">
    <source>
        <dbReference type="RuleBase" id="RU004466"/>
    </source>
</evidence>
<dbReference type="GO" id="GO:0016740">
    <property type="term" value="F:transferase activity"/>
    <property type="evidence" value="ECO:0007669"/>
    <property type="project" value="UniProtKB-KW"/>
</dbReference>
<evidence type="ECO:0000313" key="9">
    <source>
        <dbReference type="Proteomes" id="UP001596022"/>
    </source>
</evidence>
<dbReference type="RefSeq" id="WP_376844957.1">
    <property type="nucleotide sequence ID" value="NZ_JBHSFW010000001.1"/>
</dbReference>
<dbReference type="InterPro" id="IPR000092">
    <property type="entry name" value="Polyprenyl_synt"/>
</dbReference>
<name>A0ABV9GLB4_9BACL</name>
<evidence type="ECO:0000313" key="8">
    <source>
        <dbReference type="EMBL" id="MFC4617944.1"/>
    </source>
</evidence>
<dbReference type="InterPro" id="IPR053378">
    <property type="entry name" value="Prenyl_diphosphate_synthase"/>
</dbReference>
<keyword evidence="6" id="KW-0414">Isoprene biosynthesis</keyword>
<dbReference type="NCBIfam" id="NF045485">
    <property type="entry name" value="FPPsyn"/>
    <property type="match status" value="1"/>
</dbReference>
<dbReference type="PROSITE" id="PS00444">
    <property type="entry name" value="POLYPRENYL_SYNTHASE_2"/>
    <property type="match status" value="1"/>
</dbReference>
<evidence type="ECO:0000256" key="2">
    <source>
        <dbReference type="ARBA" id="ARBA00006706"/>
    </source>
</evidence>
<dbReference type="PANTHER" id="PTHR43281:SF1">
    <property type="entry name" value="FARNESYL DIPHOSPHATE SYNTHASE"/>
    <property type="match status" value="1"/>
</dbReference>
<keyword evidence="9" id="KW-1185">Reference proteome</keyword>
<organism evidence="8 9">
    <name type="scientific">Camelliibacillus cellulosilyticus</name>
    <dbReference type="NCBI Taxonomy" id="2174486"/>
    <lineage>
        <taxon>Bacteria</taxon>
        <taxon>Bacillati</taxon>
        <taxon>Bacillota</taxon>
        <taxon>Bacilli</taxon>
        <taxon>Bacillales</taxon>
        <taxon>Sporolactobacillaceae</taxon>
        <taxon>Camelliibacillus</taxon>
    </lineage>
</organism>
<evidence type="ECO:0000256" key="1">
    <source>
        <dbReference type="ARBA" id="ARBA00001946"/>
    </source>
</evidence>
<dbReference type="EMBL" id="JBHSFW010000001">
    <property type="protein sequence ID" value="MFC4617944.1"/>
    <property type="molecule type" value="Genomic_DNA"/>
</dbReference>
<evidence type="ECO:0000256" key="6">
    <source>
        <dbReference type="ARBA" id="ARBA00023229"/>
    </source>
</evidence>
<comment type="caution">
    <text evidence="8">The sequence shown here is derived from an EMBL/GenBank/DDBJ whole genome shotgun (WGS) entry which is preliminary data.</text>
</comment>
<dbReference type="InterPro" id="IPR008949">
    <property type="entry name" value="Isoprenoid_synthase_dom_sf"/>
</dbReference>